<dbReference type="EMBL" id="JABMIG020000036">
    <property type="protein sequence ID" value="KAL3799752.1"/>
    <property type="molecule type" value="Genomic_DNA"/>
</dbReference>
<feature type="region of interest" description="Disordered" evidence="1">
    <location>
        <begin position="315"/>
        <end position="336"/>
    </location>
</feature>
<dbReference type="InterPro" id="IPR003347">
    <property type="entry name" value="JmjC_dom"/>
</dbReference>
<keyword evidence="2" id="KW-0472">Membrane</keyword>
<dbReference type="InterPro" id="IPR041667">
    <property type="entry name" value="Cupin_8"/>
</dbReference>
<evidence type="ECO:0000313" key="4">
    <source>
        <dbReference type="EMBL" id="KAL3799752.1"/>
    </source>
</evidence>
<dbReference type="PANTHER" id="PTHR12461:SF98">
    <property type="entry name" value="CUPIN-LIKE DOMAIN-CONTAINING PROTEIN"/>
    <property type="match status" value="1"/>
</dbReference>
<gene>
    <name evidence="4" type="ORF">HJC23_010402</name>
</gene>
<evidence type="ECO:0000256" key="1">
    <source>
        <dbReference type="SAM" id="MobiDB-lite"/>
    </source>
</evidence>
<dbReference type="AlphaFoldDB" id="A0ABD3QH87"/>
<comment type="caution">
    <text evidence="4">The sequence shown here is derived from an EMBL/GenBank/DDBJ whole genome shotgun (WGS) entry which is preliminary data.</text>
</comment>
<name>A0ABD3QH87_9STRA</name>
<dbReference type="Proteomes" id="UP001516023">
    <property type="component" value="Unassembled WGS sequence"/>
</dbReference>
<dbReference type="Gene3D" id="2.60.120.650">
    <property type="entry name" value="Cupin"/>
    <property type="match status" value="1"/>
</dbReference>
<dbReference type="PANTHER" id="PTHR12461">
    <property type="entry name" value="HYPOXIA-INDUCIBLE FACTOR 1 ALPHA INHIBITOR-RELATED"/>
    <property type="match status" value="1"/>
</dbReference>
<dbReference type="SUPFAM" id="SSF51197">
    <property type="entry name" value="Clavaminate synthase-like"/>
    <property type="match status" value="1"/>
</dbReference>
<organism evidence="4 5">
    <name type="scientific">Cyclotella cryptica</name>
    <dbReference type="NCBI Taxonomy" id="29204"/>
    <lineage>
        <taxon>Eukaryota</taxon>
        <taxon>Sar</taxon>
        <taxon>Stramenopiles</taxon>
        <taxon>Ochrophyta</taxon>
        <taxon>Bacillariophyta</taxon>
        <taxon>Coscinodiscophyceae</taxon>
        <taxon>Thalassiosirophycidae</taxon>
        <taxon>Stephanodiscales</taxon>
        <taxon>Stephanodiscaceae</taxon>
        <taxon>Cyclotella</taxon>
    </lineage>
</organism>
<dbReference type="Pfam" id="PF13621">
    <property type="entry name" value="Cupin_8"/>
    <property type="match status" value="1"/>
</dbReference>
<keyword evidence="2" id="KW-0812">Transmembrane</keyword>
<evidence type="ECO:0000256" key="2">
    <source>
        <dbReference type="SAM" id="Phobius"/>
    </source>
</evidence>
<feature type="region of interest" description="Disordered" evidence="1">
    <location>
        <begin position="96"/>
        <end position="133"/>
    </location>
</feature>
<evidence type="ECO:0000259" key="3">
    <source>
        <dbReference type="PROSITE" id="PS51184"/>
    </source>
</evidence>
<keyword evidence="2" id="KW-1133">Transmembrane helix</keyword>
<feature type="compositionally biased region" description="Basic and acidic residues" evidence="1">
    <location>
        <begin position="315"/>
        <end position="326"/>
    </location>
</feature>
<keyword evidence="5" id="KW-1185">Reference proteome</keyword>
<evidence type="ECO:0000313" key="5">
    <source>
        <dbReference type="Proteomes" id="UP001516023"/>
    </source>
</evidence>
<protein>
    <recommendedName>
        <fullName evidence="3">JmjC domain-containing protein</fullName>
    </recommendedName>
</protein>
<feature type="compositionally biased region" description="Basic and acidic residues" evidence="1">
    <location>
        <begin position="111"/>
        <end position="133"/>
    </location>
</feature>
<proteinExistence type="predicted"/>
<feature type="domain" description="JmjC" evidence="3">
    <location>
        <begin position="376"/>
        <end position="520"/>
    </location>
</feature>
<reference evidence="4 5" key="1">
    <citation type="journal article" date="2020" name="G3 (Bethesda)">
        <title>Improved Reference Genome for Cyclotella cryptica CCMP332, a Model for Cell Wall Morphogenesis, Salinity Adaptation, and Lipid Production in Diatoms (Bacillariophyta).</title>
        <authorList>
            <person name="Roberts W.R."/>
            <person name="Downey K.M."/>
            <person name="Ruck E.C."/>
            <person name="Traller J.C."/>
            <person name="Alverson A.J."/>
        </authorList>
    </citation>
    <scope>NUCLEOTIDE SEQUENCE [LARGE SCALE GENOMIC DNA]</scope>
    <source>
        <strain evidence="4 5">CCMP332</strain>
    </source>
</reference>
<feature type="transmembrane region" description="Helical" evidence="2">
    <location>
        <begin position="43"/>
        <end position="64"/>
    </location>
</feature>
<sequence>MAFTERDLFHRRPLAASASIRKSTEMNNNCARRKRRASSKDQFAAIRVIVLGVSIPLVLLILLVTRRAGERAAAIPTKSDELSDSSRFLKQWKPRLRMSDEGTGRGSIMHNNDEKSSASKRANHDKIEADSKQDSKSIYRYKFSASELGYDIYNCPPTPPDDYPRAWPVTDIISNWNPNDVNTIPPSHREVYHSLCIFDYQTQYETALVYRNAEKPFIIRNDPKVMAASKKWSSPNYLLENLPQKKMYTERSPVNHFMFYNPSQRKNYKNWVQPVNDVVSMTLAEWLERSLERDAVALSDGDLKKRVETMREKRMERGLLQEQQEKPEDDEIKEDYDREEEKRHNWYYWRLNAFVEDVEKDGYSKLTFDDMPFFDPRKEEESAFYLVDPSDQRGINCRFGMRGVIAESHCDLSRNMIALLDGERRYIIGHPNQCQNLYLYPRGHPSGRHASFDWSNPSNWDTHPKFRNALHSEVVMKAGDVMYLPTAWFHHIINLSTNIQCNIRSGISYENNDALKECGFKLPK</sequence>
<dbReference type="PROSITE" id="PS51184">
    <property type="entry name" value="JMJC"/>
    <property type="match status" value="1"/>
</dbReference>
<accession>A0ABD3QH87</accession>